<comment type="similarity">
    <text evidence="1">Belongs to the cytochrome P450 family.</text>
</comment>
<dbReference type="GO" id="GO:0005506">
    <property type="term" value="F:iron ion binding"/>
    <property type="evidence" value="ECO:0007669"/>
    <property type="project" value="InterPro"/>
</dbReference>
<dbReference type="GO" id="GO:0020037">
    <property type="term" value="F:heme binding"/>
    <property type="evidence" value="ECO:0007669"/>
    <property type="project" value="InterPro"/>
</dbReference>
<feature type="transmembrane region" description="Helical" evidence="5">
    <location>
        <begin position="12"/>
        <end position="29"/>
    </location>
</feature>
<dbReference type="AlphaFoldDB" id="A0A8H2ZSE6"/>
<dbReference type="GO" id="GO:0016705">
    <property type="term" value="F:oxidoreductase activity, acting on paired donors, with incorporation or reduction of molecular oxygen"/>
    <property type="evidence" value="ECO:0007669"/>
    <property type="project" value="InterPro"/>
</dbReference>
<evidence type="ECO:0000256" key="3">
    <source>
        <dbReference type="ARBA" id="ARBA00023026"/>
    </source>
</evidence>
<comment type="caution">
    <text evidence="6">The sequence shown here is derived from an EMBL/GenBank/DDBJ whole genome shotgun (WGS) entry which is preliminary data.</text>
</comment>
<dbReference type="PANTHER" id="PTHR24305">
    <property type="entry name" value="CYTOCHROME P450"/>
    <property type="match status" value="1"/>
</dbReference>
<keyword evidence="5" id="KW-0812">Transmembrane</keyword>
<dbReference type="InterPro" id="IPR036396">
    <property type="entry name" value="Cyt_P450_sf"/>
</dbReference>
<dbReference type="SUPFAM" id="SSF48264">
    <property type="entry name" value="Cytochrome P450"/>
    <property type="match status" value="1"/>
</dbReference>
<keyword evidence="4" id="KW-0408">Iron</keyword>
<dbReference type="Proteomes" id="UP000624404">
    <property type="component" value="Unassembled WGS sequence"/>
</dbReference>
<dbReference type="InterPro" id="IPR001128">
    <property type="entry name" value="Cyt_P450"/>
</dbReference>
<dbReference type="FunFam" id="1.10.630.10:FF:000093">
    <property type="entry name" value="Cytochrome P450 monooxygenase"/>
    <property type="match status" value="1"/>
</dbReference>
<dbReference type="InterPro" id="IPR002401">
    <property type="entry name" value="Cyt_P450_E_grp-I"/>
</dbReference>
<dbReference type="Pfam" id="PF00067">
    <property type="entry name" value="p450"/>
    <property type="match status" value="1"/>
</dbReference>
<dbReference type="PRINTS" id="PR00463">
    <property type="entry name" value="EP450I"/>
</dbReference>
<reference evidence="6" key="1">
    <citation type="submission" date="2020-10" db="EMBL/GenBank/DDBJ databases">
        <authorList>
            <person name="Kusch S."/>
        </authorList>
    </citation>
    <scope>NUCLEOTIDE SEQUENCE</scope>
    <source>
        <strain evidence="6">SwB9</strain>
    </source>
</reference>
<dbReference type="PANTHER" id="PTHR24305:SF96">
    <property type="entry name" value="CYTOCHROME P450 MONOOXYGENASE STCB-RELATED"/>
    <property type="match status" value="1"/>
</dbReference>
<comment type="cofactor">
    <cofactor evidence="4">
        <name>heme</name>
        <dbReference type="ChEBI" id="CHEBI:30413"/>
    </cofactor>
</comment>
<keyword evidence="2" id="KW-0560">Oxidoreductase</keyword>
<evidence type="ECO:0000313" key="7">
    <source>
        <dbReference type="Proteomes" id="UP000624404"/>
    </source>
</evidence>
<keyword evidence="7" id="KW-1185">Reference proteome</keyword>
<dbReference type="EMBL" id="CAJHIA010000026">
    <property type="protein sequence ID" value="CAD6447400.1"/>
    <property type="molecule type" value="Genomic_DNA"/>
</dbReference>
<dbReference type="Gene3D" id="1.10.630.10">
    <property type="entry name" value="Cytochrome P450"/>
    <property type="match status" value="1"/>
</dbReference>
<dbReference type="CDD" id="cd11059">
    <property type="entry name" value="CYP_fungal"/>
    <property type="match status" value="1"/>
</dbReference>
<evidence type="ECO:0000256" key="4">
    <source>
        <dbReference type="PIRSR" id="PIRSR602401-1"/>
    </source>
</evidence>
<evidence type="ECO:0000313" key="6">
    <source>
        <dbReference type="EMBL" id="CAD6447400.1"/>
    </source>
</evidence>
<organism evidence="6 7">
    <name type="scientific">Sclerotinia trifoliorum</name>
    <dbReference type="NCBI Taxonomy" id="28548"/>
    <lineage>
        <taxon>Eukaryota</taxon>
        <taxon>Fungi</taxon>
        <taxon>Dikarya</taxon>
        <taxon>Ascomycota</taxon>
        <taxon>Pezizomycotina</taxon>
        <taxon>Leotiomycetes</taxon>
        <taxon>Helotiales</taxon>
        <taxon>Sclerotiniaceae</taxon>
        <taxon>Sclerotinia</taxon>
    </lineage>
</organism>
<protein>
    <submittedName>
        <fullName evidence="6">69df3757-7534-448a-94f0-a57c67f8e179</fullName>
    </submittedName>
</protein>
<keyword evidence="5" id="KW-0472">Membrane</keyword>
<keyword evidence="3" id="KW-0843">Virulence</keyword>
<proteinExistence type="inferred from homology"/>
<dbReference type="PRINTS" id="PR00385">
    <property type="entry name" value="P450"/>
</dbReference>
<feature type="binding site" description="axial binding residue" evidence="4">
    <location>
        <position position="432"/>
    </location>
    <ligand>
        <name>heme</name>
        <dbReference type="ChEBI" id="CHEBI:30413"/>
    </ligand>
    <ligandPart>
        <name>Fe</name>
        <dbReference type="ChEBI" id="CHEBI:18248"/>
    </ligandPart>
</feature>
<dbReference type="GO" id="GO:0004497">
    <property type="term" value="F:monooxygenase activity"/>
    <property type="evidence" value="ECO:0007669"/>
    <property type="project" value="InterPro"/>
</dbReference>
<gene>
    <name evidence="6" type="ORF">SCLTRI_LOCUS7192</name>
</gene>
<dbReference type="OrthoDB" id="1470350at2759"/>
<keyword evidence="4" id="KW-0349">Heme</keyword>
<name>A0A8H2ZSE6_9HELO</name>
<dbReference type="InterPro" id="IPR050121">
    <property type="entry name" value="Cytochrome_P450_monoxygenase"/>
</dbReference>
<accession>A0A8H2ZSE6</accession>
<keyword evidence="5" id="KW-1133">Transmembrane helix</keyword>
<evidence type="ECO:0000256" key="1">
    <source>
        <dbReference type="ARBA" id="ARBA00010617"/>
    </source>
</evidence>
<sequence length="490" mass="54864">MRDLTILPTSKTAGITVFIIFLAFFFKILHRAYFTSLSKIPGPWHARLTHLVLQYHIVTGTRIHYIHSLHHTYGQIVRISPTEVSCSSLPSFLTIHPISKPFLKSTWYQSLVPPPAGILSMVDPKEHAARRKLFSQAFSKSFLKTNWEPEVRKKAAMAVAKIKRDALIKEADILTFFTFMATDVVAHLAFGESFNLLENENKTQLVHDLQHEIGLGSLRAEFPTIFAIGKFLHIPLFQTAEARIREYGAIAVKNARSQSQAIPTIFRKVLTESKTENAEGSMSDRSIVSEAAFFIVVGTDTTAISITYLLYNILKDPNLQKQLEDEVETLGEDFEAKDVEQLVLLNAAIDEGMRLWGAAPGSLPRIVPNGGAMLDGYQVEGGVTVSTQGWTIHRNPEIYPEPDSFQPQRWLGEKSTEMKAAYHPYGSGTRTCIGIHLARMEIWLSLALFLRECKGARIALSQTDDDMEPRKSLVIEPKGGKCMITMTDGY</sequence>
<evidence type="ECO:0000256" key="5">
    <source>
        <dbReference type="SAM" id="Phobius"/>
    </source>
</evidence>
<keyword evidence="4" id="KW-0479">Metal-binding</keyword>
<evidence type="ECO:0000256" key="2">
    <source>
        <dbReference type="ARBA" id="ARBA00023002"/>
    </source>
</evidence>